<keyword evidence="2" id="KW-1185">Reference proteome</keyword>
<reference evidence="1" key="1">
    <citation type="submission" date="2023-04" db="EMBL/GenBank/DDBJ databases">
        <title>Draft Genome sequencing of Naganishia species isolated from polar environments using Oxford Nanopore Technology.</title>
        <authorList>
            <person name="Leo P."/>
            <person name="Venkateswaran K."/>
        </authorList>
    </citation>
    <scope>NUCLEOTIDE SEQUENCE</scope>
    <source>
        <strain evidence="1">MNA-CCFEE 5423</strain>
    </source>
</reference>
<dbReference type="EMBL" id="JASBWT010000001">
    <property type="protein sequence ID" value="KAJ9109326.1"/>
    <property type="molecule type" value="Genomic_DNA"/>
</dbReference>
<proteinExistence type="predicted"/>
<dbReference type="Proteomes" id="UP001227268">
    <property type="component" value="Unassembled WGS sequence"/>
</dbReference>
<accession>A0ACC2WD31</accession>
<evidence type="ECO:0000313" key="2">
    <source>
        <dbReference type="Proteomes" id="UP001227268"/>
    </source>
</evidence>
<organism evidence="1 2">
    <name type="scientific">Naganishia friedmannii</name>
    <dbReference type="NCBI Taxonomy" id="89922"/>
    <lineage>
        <taxon>Eukaryota</taxon>
        <taxon>Fungi</taxon>
        <taxon>Dikarya</taxon>
        <taxon>Basidiomycota</taxon>
        <taxon>Agaricomycotina</taxon>
        <taxon>Tremellomycetes</taxon>
        <taxon>Filobasidiales</taxon>
        <taxon>Filobasidiaceae</taxon>
        <taxon>Naganishia</taxon>
    </lineage>
</organism>
<sequence length="95" mass="10636">MVTLGELHDANHRLMGKWKKEMAQLPKGAPPPSKPTKLTLQDLEAKSSLHPITSIDVDGQRIDMKEVKKKVSLKASRLGLWLSPTRQAGHQFLFP</sequence>
<name>A0ACC2WD31_9TREE</name>
<comment type="caution">
    <text evidence="1">The sequence shown here is derived from an EMBL/GenBank/DDBJ whole genome shotgun (WGS) entry which is preliminary data.</text>
</comment>
<gene>
    <name evidence="1" type="ORF">QFC21_000655</name>
</gene>
<evidence type="ECO:0000313" key="1">
    <source>
        <dbReference type="EMBL" id="KAJ9109326.1"/>
    </source>
</evidence>
<protein>
    <submittedName>
        <fullName evidence="1">Uncharacterized protein</fullName>
    </submittedName>
</protein>